<name>A0A2H1EBR6_9FLAO</name>
<dbReference type="RefSeq" id="WP_100211539.1">
    <property type="nucleotide sequence ID" value="NZ_CP138495.1"/>
</dbReference>
<dbReference type="EMBL" id="LT634361">
    <property type="protein sequence ID" value="SFZ83865.1"/>
    <property type="molecule type" value="Genomic_DNA"/>
</dbReference>
<dbReference type="GeneID" id="47723779"/>
<dbReference type="Pfam" id="PF01420">
    <property type="entry name" value="Methylase_S"/>
    <property type="match status" value="2"/>
</dbReference>
<accession>A0A2H1EBR6</accession>
<keyword evidence="3" id="KW-0238">DNA-binding</keyword>
<evidence type="ECO:0000256" key="3">
    <source>
        <dbReference type="ARBA" id="ARBA00023125"/>
    </source>
</evidence>
<dbReference type="Gene3D" id="3.90.220.20">
    <property type="entry name" value="DNA methylase specificity domains"/>
    <property type="match status" value="2"/>
</dbReference>
<dbReference type="InterPro" id="IPR052021">
    <property type="entry name" value="Type-I_RS_S_subunit"/>
</dbReference>
<evidence type="ECO:0000313" key="6">
    <source>
        <dbReference type="EMBL" id="SFZ83865.1"/>
    </source>
</evidence>
<evidence type="ECO:0000256" key="4">
    <source>
        <dbReference type="SAM" id="Coils"/>
    </source>
</evidence>
<feature type="domain" description="Type I restriction modification DNA specificity" evidence="5">
    <location>
        <begin position="207"/>
        <end position="378"/>
    </location>
</feature>
<dbReference type="PANTHER" id="PTHR30408">
    <property type="entry name" value="TYPE-1 RESTRICTION ENZYME ECOKI SPECIFICITY PROTEIN"/>
    <property type="match status" value="1"/>
</dbReference>
<gene>
    <name evidence="6" type="ORF">MARIT_2306</name>
</gene>
<dbReference type="InterPro" id="IPR000055">
    <property type="entry name" value="Restrct_endonuc_typeI_TRD"/>
</dbReference>
<keyword evidence="7" id="KW-1185">Reference proteome</keyword>
<dbReference type="GO" id="GO:0003677">
    <property type="term" value="F:DNA binding"/>
    <property type="evidence" value="ECO:0007669"/>
    <property type="project" value="UniProtKB-KW"/>
</dbReference>
<dbReference type="SUPFAM" id="SSF116734">
    <property type="entry name" value="DNA methylase specificity domain"/>
    <property type="match status" value="2"/>
</dbReference>
<dbReference type="AlphaFoldDB" id="A0A2H1EBR6"/>
<evidence type="ECO:0000259" key="5">
    <source>
        <dbReference type="Pfam" id="PF01420"/>
    </source>
</evidence>
<organism evidence="6 7">
    <name type="scientific">Tenacibaculum maritimum NCIMB 2154</name>
    <dbReference type="NCBI Taxonomy" id="1349785"/>
    <lineage>
        <taxon>Bacteria</taxon>
        <taxon>Pseudomonadati</taxon>
        <taxon>Bacteroidota</taxon>
        <taxon>Flavobacteriia</taxon>
        <taxon>Flavobacteriales</taxon>
        <taxon>Flavobacteriaceae</taxon>
        <taxon>Tenacibaculum</taxon>
    </lineage>
</organism>
<evidence type="ECO:0000313" key="7">
    <source>
        <dbReference type="Proteomes" id="UP000231564"/>
    </source>
</evidence>
<dbReference type="GO" id="GO:0009307">
    <property type="term" value="P:DNA restriction-modification system"/>
    <property type="evidence" value="ECO:0007669"/>
    <property type="project" value="UniProtKB-KW"/>
</dbReference>
<evidence type="ECO:0000256" key="2">
    <source>
        <dbReference type="ARBA" id="ARBA00022747"/>
    </source>
</evidence>
<dbReference type="InterPro" id="IPR044946">
    <property type="entry name" value="Restrct_endonuc_typeI_TRD_sf"/>
</dbReference>
<comment type="similarity">
    <text evidence="1">Belongs to the type-I restriction system S methylase family.</text>
</comment>
<feature type="domain" description="Type I restriction modification DNA specificity" evidence="5">
    <location>
        <begin position="18"/>
        <end position="175"/>
    </location>
</feature>
<dbReference type="PANTHER" id="PTHR30408:SF12">
    <property type="entry name" value="TYPE I RESTRICTION ENZYME MJAVIII SPECIFICITY SUBUNIT"/>
    <property type="match status" value="1"/>
</dbReference>
<dbReference type="OrthoDB" id="667970at2"/>
<dbReference type="KEGG" id="tmar:MARIT_2306"/>
<keyword evidence="2" id="KW-0680">Restriction system</keyword>
<feature type="coiled-coil region" evidence="4">
    <location>
        <begin position="364"/>
        <end position="391"/>
    </location>
</feature>
<dbReference type="REBASE" id="224852">
    <property type="entry name" value="S.Tma2154ORF2307P"/>
</dbReference>
<proteinExistence type="inferred from homology"/>
<dbReference type="STRING" id="1349785.GCA_000509405_02167"/>
<reference evidence="6 7" key="1">
    <citation type="submission" date="2016-11" db="EMBL/GenBank/DDBJ databases">
        <authorList>
            <person name="Jaros S."/>
            <person name="Januszkiewicz K."/>
            <person name="Wedrychowicz H."/>
        </authorList>
    </citation>
    <scope>NUCLEOTIDE SEQUENCE [LARGE SCALE GENOMIC DNA]</scope>
    <source>
        <strain evidence="6">NCIMB 2154T</strain>
    </source>
</reference>
<protein>
    <submittedName>
        <fullName evidence="6">Type I restriction-modification enzyme S subunit, HsdS family</fullName>
    </submittedName>
</protein>
<keyword evidence="4" id="KW-0175">Coiled coil</keyword>
<dbReference type="CDD" id="cd17262">
    <property type="entry name" value="RMtype1_S_Aco12261I-TRD2-CR2"/>
    <property type="match status" value="1"/>
</dbReference>
<sequence>MELTTKQGFKQTEVGLIPEDWLVISLSEAVEFLDGKRRPIKANERVSGNYPYYGASGIIDYVNDYIFDDELILLGEDGENILSRNLPLAFIIKGKAWVNNHAHVMKPNKFFNINFLTEYLESLDYSLLNSGTAQPKLNKKSCLNIRVIAPPIKEQKAIATALSDMDDLIASLESLIAKKQAIKQGAMQQLLTPPHKGGKRLPGFSGEWVEKKLGEKADFYKGKGLPKSDIIEEGKYKCIHYGELFTNYNHIITSVRSRTNENSDIFLSKENDVLMPTSDVTPNGLATASALFEDDIILGGDVLVIRPNKSLYGAFLSYQISMNKQQIMSLISGTTVYHLYGSDMSKFNFHIPKIDEQKAIIRILYDMEVEITQLETKKAKYQQLKQGMLEELLTGNTRLV</sequence>
<dbReference type="Gene3D" id="1.10.287.1120">
    <property type="entry name" value="Bipartite methylase S protein"/>
    <property type="match status" value="2"/>
</dbReference>
<dbReference type="Proteomes" id="UP000231564">
    <property type="component" value="Chromosome MARIT"/>
</dbReference>
<evidence type="ECO:0000256" key="1">
    <source>
        <dbReference type="ARBA" id="ARBA00010923"/>
    </source>
</evidence>